<evidence type="ECO:0000313" key="6">
    <source>
        <dbReference type="EMBL" id="CAG8950964.1"/>
    </source>
</evidence>
<evidence type="ECO:0008006" key="8">
    <source>
        <dbReference type="Google" id="ProtNLM"/>
    </source>
</evidence>
<dbReference type="SUPFAM" id="SSF46785">
    <property type="entry name" value="Winged helix' DNA-binding domain"/>
    <property type="match status" value="1"/>
</dbReference>
<dbReference type="InterPro" id="IPR029063">
    <property type="entry name" value="SAM-dependent_MTases_sf"/>
</dbReference>
<evidence type="ECO:0000256" key="3">
    <source>
        <dbReference type="ARBA" id="ARBA00022691"/>
    </source>
</evidence>
<dbReference type="PANTHER" id="PTHR43712:SF12">
    <property type="entry name" value="STERIGMATOCYSTIN 8-O-METHYLTRANSFERASE"/>
    <property type="match status" value="1"/>
</dbReference>
<dbReference type="Pfam" id="PF00891">
    <property type="entry name" value="Methyltransf_2"/>
    <property type="match status" value="1"/>
</dbReference>
<gene>
    <name evidence="6" type="ORF">HYFRA_00006361</name>
</gene>
<dbReference type="InterPro" id="IPR036388">
    <property type="entry name" value="WH-like_DNA-bd_sf"/>
</dbReference>
<dbReference type="InterPro" id="IPR036390">
    <property type="entry name" value="WH_DNA-bd_sf"/>
</dbReference>
<dbReference type="PANTHER" id="PTHR43712">
    <property type="entry name" value="PUTATIVE (AFU_ORTHOLOGUE AFUA_4G14580)-RELATED"/>
    <property type="match status" value="1"/>
</dbReference>
<keyword evidence="7" id="KW-1185">Reference proteome</keyword>
<keyword evidence="1" id="KW-0489">Methyltransferase</keyword>
<dbReference type="OrthoDB" id="1606438at2759"/>
<dbReference type="Gene3D" id="1.10.10.10">
    <property type="entry name" value="Winged helix-like DNA-binding domain superfamily/Winged helix DNA-binding domain"/>
    <property type="match status" value="1"/>
</dbReference>
<dbReference type="PROSITE" id="PS51683">
    <property type="entry name" value="SAM_OMT_II"/>
    <property type="match status" value="1"/>
</dbReference>
<dbReference type="InterPro" id="IPR001077">
    <property type="entry name" value="COMT_C"/>
</dbReference>
<feature type="domain" description="O-methyltransferase C-terminal" evidence="4">
    <location>
        <begin position="242"/>
        <end position="389"/>
    </location>
</feature>
<dbReference type="SUPFAM" id="SSF53335">
    <property type="entry name" value="S-adenosyl-L-methionine-dependent methyltransferases"/>
    <property type="match status" value="1"/>
</dbReference>
<sequence length="415" mass="46360">MANSRIQELSDIIAASVATIQRGLKEKRLPLPSFDEDSPTTFPLDLTDAQNSVIDATTELRDLLMEPMLSIHSYGGHNNSLCQQAICRYGIASMVPVGGKISFADIAKETPLTEQTVARLLRHAMTMRIFQEPTPGFVSHTKFSKILINPTTNDWLRAGTEEMWPASTKVLEALEKYPGSQEPSETGYTVENKTTDSIYAFLGANPERAGRFGNAMAAYLQKPEHSPHYITDYYDWASLGSATVVHLGGGAGQFAIEIAKKHANLSMIVQDMGFMMGPREAGVPDEVKGRVMFEEHDFFAQQTVEMDAIYIRWALRNWSDKYVLLALRAQIPKLKSGSTIIIQDIILPEAGKVPLWKERYTRSNDLSLLASFNSRERTVEDWKSLFQEADKGFVLKNVFEPQGSALGILEFKWQG</sequence>
<feature type="domain" description="O-methyltransferase dimerisation" evidence="5">
    <location>
        <begin position="76"/>
        <end position="148"/>
    </location>
</feature>
<keyword evidence="3" id="KW-0949">S-adenosyl-L-methionine</keyword>
<evidence type="ECO:0000313" key="7">
    <source>
        <dbReference type="Proteomes" id="UP000696280"/>
    </source>
</evidence>
<dbReference type="Pfam" id="PF08100">
    <property type="entry name" value="Dimerisation"/>
    <property type="match status" value="1"/>
</dbReference>
<dbReference type="InterPro" id="IPR012967">
    <property type="entry name" value="COMT_dimerisation"/>
</dbReference>
<accession>A0A9N9KP83</accession>
<dbReference type="AlphaFoldDB" id="A0A9N9KP83"/>
<organism evidence="6 7">
    <name type="scientific">Hymenoscyphus fraxineus</name>
    <dbReference type="NCBI Taxonomy" id="746836"/>
    <lineage>
        <taxon>Eukaryota</taxon>
        <taxon>Fungi</taxon>
        <taxon>Dikarya</taxon>
        <taxon>Ascomycota</taxon>
        <taxon>Pezizomycotina</taxon>
        <taxon>Leotiomycetes</taxon>
        <taxon>Helotiales</taxon>
        <taxon>Helotiaceae</taxon>
        <taxon>Hymenoscyphus</taxon>
    </lineage>
</organism>
<evidence type="ECO:0000259" key="4">
    <source>
        <dbReference type="Pfam" id="PF00891"/>
    </source>
</evidence>
<evidence type="ECO:0000259" key="5">
    <source>
        <dbReference type="Pfam" id="PF08100"/>
    </source>
</evidence>
<dbReference type="GO" id="GO:0008171">
    <property type="term" value="F:O-methyltransferase activity"/>
    <property type="evidence" value="ECO:0007669"/>
    <property type="project" value="InterPro"/>
</dbReference>
<dbReference type="Gene3D" id="3.40.50.150">
    <property type="entry name" value="Vaccinia Virus protein VP39"/>
    <property type="match status" value="1"/>
</dbReference>
<evidence type="ECO:0000256" key="2">
    <source>
        <dbReference type="ARBA" id="ARBA00022679"/>
    </source>
</evidence>
<keyword evidence="2" id="KW-0808">Transferase</keyword>
<reference evidence="6" key="1">
    <citation type="submission" date="2021-07" db="EMBL/GenBank/DDBJ databases">
        <authorList>
            <person name="Durling M."/>
        </authorList>
    </citation>
    <scope>NUCLEOTIDE SEQUENCE</scope>
</reference>
<name>A0A9N9KP83_9HELO</name>
<evidence type="ECO:0000256" key="1">
    <source>
        <dbReference type="ARBA" id="ARBA00022603"/>
    </source>
</evidence>
<protein>
    <recommendedName>
        <fullName evidence="8">O-methyltransferase domain-containing protein</fullName>
    </recommendedName>
</protein>
<dbReference type="EMBL" id="CAJVRL010000039">
    <property type="protein sequence ID" value="CAG8950964.1"/>
    <property type="molecule type" value="Genomic_DNA"/>
</dbReference>
<proteinExistence type="predicted"/>
<dbReference type="InterPro" id="IPR016461">
    <property type="entry name" value="COMT-like"/>
</dbReference>
<dbReference type="Proteomes" id="UP000696280">
    <property type="component" value="Unassembled WGS sequence"/>
</dbReference>
<dbReference type="GO" id="GO:0032259">
    <property type="term" value="P:methylation"/>
    <property type="evidence" value="ECO:0007669"/>
    <property type="project" value="UniProtKB-KW"/>
</dbReference>
<comment type="caution">
    <text evidence="6">The sequence shown here is derived from an EMBL/GenBank/DDBJ whole genome shotgun (WGS) entry which is preliminary data.</text>
</comment>